<dbReference type="NCBIfam" id="NF009588">
    <property type="entry name" value="PRK13029.1"/>
    <property type="match status" value="1"/>
</dbReference>
<gene>
    <name evidence="4" type="ORF">M9B40_03670</name>
</gene>
<accession>A0A9Q8TYI2</accession>
<dbReference type="PANTHER" id="PTHR48084:SF3">
    <property type="entry name" value="SUBUNIT OF PYRUVATE:FLAVODOXIN OXIDOREDUCTASE"/>
    <property type="match status" value="1"/>
</dbReference>
<dbReference type="InterPro" id="IPR019752">
    <property type="entry name" value="Pyrv/ketoisovalerate_OxRed_cat"/>
</dbReference>
<dbReference type="SUPFAM" id="SSF53323">
    <property type="entry name" value="Pyruvate-ferredoxin oxidoreductase, PFOR, domain III"/>
    <property type="match status" value="1"/>
</dbReference>
<dbReference type="InterPro" id="IPR002869">
    <property type="entry name" value="Pyrv_flavodox_OxRed_cen"/>
</dbReference>
<keyword evidence="1" id="KW-0560">Oxidoreductase</keyword>
<dbReference type="InterPro" id="IPR051457">
    <property type="entry name" value="2-oxoacid:Fd_oxidoreductase"/>
</dbReference>
<sequence length="1132" mass="126716">MSKGITLDDKYKKRDGTVFLTGIQALVRLPLIQKELDIQRNLDTGGFISGYKGSPLGGYDLELHRAKKFLDQNDIVHQPGLNEELGATAVWGSQQGEFHGRGVKDGVFGIWYGKGPGMDRSMDVFKHANAAGSSKFGGVLAVAGDDHAAKSSTLPHQSDHNFMSAFMPYLYPSGVSEIVRFGLLGFAMSRYSGCWVGLKIVSDVADSGRTYDTSIENEEIIVPSGAFLGEYKDLPRNILFSDTPREQDFRLQRAKGFAAQEFVRANQIDKVIWKNNNAKLGIISAGKSYNDVLEAFRWLGIDEEKAKSMGIALYKVGMPWPLEPQGIREFCRGLDTVLVVEEKRELIEHQVKWQLYNWKENVRPTVIGKQDENGKWLLPAENDLPMQTIIEVIAERISKFNSDSAVINQLDWFQKRNKSQENINAPLNRKPFFCSGCPHNTSLMVPEGKRALGGIGCHYMAVNTVKGTEFFTQMGGEGTPWIGISPFSKEKHIYANLGDGTYKHSGILAIRAALDAEVNITYKILYNDAVAMTGGQEIGDNWNVDGIIKQVLAEGVKKISVLSQDPKKYKYLSSKYVKSVHRDHIISEQVNLSKHKGVSVLIFDQTCAAEKRRRRKRGQMHDPLQRIMINPDVCEGCGDCSMQSSCVSIEPLETKLGRKRKINQSTCNKDYTCLKGFCPSFVSVDAQLQARTTSHKIDGLPDPKHKVSDGVSNIILTGIGGTGVLTVSAITAMAAHYEGKESTILDMTGLAQKGGAVWSHIKIYEKNVKTFSHKIAPASANLFLACDAVVGTKPEIQEVLSDKKTYSIINSDTIPVADFVTNRDLDFKDDEVLKVIDKTTKDIDITVPAIKIAENLCGDAIAANIMMLGAAYQLGHVPLKEESIKYAIKLNGIGVEKNIYSFNLGRLYAFNPKDKIFKFLNSFKEKEQTTESVLEDRLERLAIYDKNEIDFFNSKVNFTKDLIKNELETEELLKKTIKEIYRVIAVKDEYEVARMHLETSKEMVSKQFGEWKNLSFYLSPPFMSFIKDKRTGRPLKIKIPGTFAIPMFKLLKSFKFLRGSFFDPFQITHDRRRDNAHRKIFFSELDKITKTPSGLRGKYLEALVDSSSSVRGYGPVKDESFQAFKNAIKGDK</sequence>
<dbReference type="InterPro" id="IPR002880">
    <property type="entry name" value="Pyrv_Fd/Flavodoxin_OxRdtase_N"/>
</dbReference>
<evidence type="ECO:0000313" key="5">
    <source>
        <dbReference type="Proteomes" id="UP001056381"/>
    </source>
</evidence>
<dbReference type="Gene3D" id="3.40.920.10">
    <property type="entry name" value="Pyruvate-ferredoxin oxidoreductase, PFOR, domain III"/>
    <property type="match status" value="1"/>
</dbReference>
<dbReference type="CDD" id="cd07034">
    <property type="entry name" value="TPP_PYR_PFOR_IOR-alpha_like"/>
    <property type="match status" value="1"/>
</dbReference>
<evidence type="ECO:0000313" key="4">
    <source>
        <dbReference type="EMBL" id="URQ62834.1"/>
    </source>
</evidence>
<dbReference type="InterPro" id="IPR046667">
    <property type="entry name" value="DUF6537"/>
</dbReference>
<dbReference type="SUPFAM" id="SSF52518">
    <property type="entry name" value="Thiamin diphosphate-binding fold (THDP-binding)"/>
    <property type="match status" value="2"/>
</dbReference>
<protein>
    <submittedName>
        <fullName evidence="4">Indolepyruvate ferredoxin oxidoreductase family protein</fullName>
    </submittedName>
</protein>
<organism evidence="4 5">
    <name type="scientific">SAR86 cluster bacterium</name>
    <dbReference type="NCBI Taxonomy" id="2030880"/>
    <lineage>
        <taxon>Bacteria</taxon>
        <taxon>Pseudomonadati</taxon>
        <taxon>Pseudomonadota</taxon>
        <taxon>Gammaproteobacteria</taxon>
        <taxon>SAR86 cluster</taxon>
    </lineage>
</organism>
<dbReference type="GO" id="GO:0016903">
    <property type="term" value="F:oxidoreductase activity, acting on the aldehyde or oxo group of donors"/>
    <property type="evidence" value="ECO:0007669"/>
    <property type="project" value="InterPro"/>
</dbReference>
<evidence type="ECO:0000256" key="1">
    <source>
        <dbReference type="ARBA" id="ARBA00023002"/>
    </source>
</evidence>
<dbReference type="Pfam" id="PF01558">
    <property type="entry name" value="POR"/>
    <property type="match status" value="1"/>
</dbReference>
<dbReference type="PANTHER" id="PTHR48084">
    <property type="entry name" value="2-OXOGLUTARATE OXIDOREDUCTASE SUBUNIT KORB-RELATED"/>
    <property type="match status" value="1"/>
</dbReference>
<dbReference type="Proteomes" id="UP001056381">
    <property type="component" value="Chromosome"/>
</dbReference>
<dbReference type="Pfam" id="PF20169">
    <property type="entry name" value="DUF6537"/>
    <property type="match status" value="1"/>
</dbReference>
<dbReference type="InterPro" id="IPR029061">
    <property type="entry name" value="THDP-binding"/>
</dbReference>
<name>A0A9Q8TYI2_9GAMM</name>
<feature type="domain" description="Pyruvate/ketoisovalerate oxidoreductase catalytic" evidence="2">
    <location>
        <begin position="720"/>
        <end position="905"/>
    </location>
</feature>
<evidence type="ECO:0000259" key="3">
    <source>
        <dbReference type="Pfam" id="PF20169"/>
    </source>
</evidence>
<dbReference type="Gene3D" id="3.40.50.970">
    <property type="match status" value="1"/>
</dbReference>
<dbReference type="AlphaFoldDB" id="A0A9Q8TYI2"/>
<keyword evidence="5" id="KW-1185">Reference proteome</keyword>
<feature type="domain" description="DUF6537" evidence="3">
    <location>
        <begin position="950"/>
        <end position="1128"/>
    </location>
</feature>
<dbReference type="SUPFAM" id="SSF52922">
    <property type="entry name" value="TK C-terminal domain-like"/>
    <property type="match status" value="1"/>
</dbReference>
<reference evidence="4" key="1">
    <citation type="submission" date="2022-05" db="EMBL/GenBank/DDBJ databases">
        <title>Single-amplified genomics reveal most streamlined microbe among free-living bacteria.</title>
        <authorList>
            <person name="Roda-Garcia J."/>
            <person name="Haro-Moreno J.M."/>
            <person name="Rodriguez-Valera F."/>
            <person name="Almagro-Moreno S."/>
            <person name="Lopez-Perez M."/>
        </authorList>
    </citation>
    <scope>NUCLEOTIDE SEQUENCE</scope>
    <source>
        <strain evidence="4">TMED112-D2-2</strain>
    </source>
</reference>
<proteinExistence type="predicted"/>
<dbReference type="NCBIfam" id="NF009589">
    <property type="entry name" value="PRK13030.1"/>
    <property type="match status" value="1"/>
</dbReference>
<evidence type="ECO:0000259" key="2">
    <source>
        <dbReference type="Pfam" id="PF01558"/>
    </source>
</evidence>
<dbReference type="EMBL" id="CP097966">
    <property type="protein sequence ID" value="URQ62834.1"/>
    <property type="molecule type" value="Genomic_DNA"/>
</dbReference>
<dbReference type="InterPro" id="IPR009014">
    <property type="entry name" value="Transketo_C/PFOR_II"/>
</dbReference>